<evidence type="ECO:0000256" key="2">
    <source>
        <dbReference type="ARBA" id="ARBA00008335"/>
    </source>
</evidence>
<evidence type="ECO:0000256" key="8">
    <source>
        <dbReference type="SAM" id="Phobius"/>
    </source>
</evidence>
<feature type="transmembrane region" description="Helical" evidence="8">
    <location>
        <begin position="159"/>
        <end position="176"/>
    </location>
</feature>
<feature type="transmembrane region" description="Helical" evidence="8">
    <location>
        <begin position="246"/>
        <end position="265"/>
    </location>
</feature>
<evidence type="ECO:0000256" key="1">
    <source>
        <dbReference type="ARBA" id="ARBA00004127"/>
    </source>
</evidence>
<keyword evidence="11" id="KW-1185">Reference proteome</keyword>
<dbReference type="InterPro" id="IPR020846">
    <property type="entry name" value="MFS_dom"/>
</dbReference>
<organism evidence="10 11">
    <name type="scientific">Calocera viscosa (strain TUFC12733)</name>
    <dbReference type="NCBI Taxonomy" id="1330018"/>
    <lineage>
        <taxon>Eukaryota</taxon>
        <taxon>Fungi</taxon>
        <taxon>Dikarya</taxon>
        <taxon>Basidiomycota</taxon>
        <taxon>Agaricomycotina</taxon>
        <taxon>Dacrymycetes</taxon>
        <taxon>Dacrymycetales</taxon>
        <taxon>Dacrymycetaceae</taxon>
        <taxon>Calocera</taxon>
    </lineage>
</organism>
<evidence type="ECO:0000256" key="6">
    <source>
        <dbReference type="ARBA" id="ARBA00023136"/>
    </source>
</evidence>
<feature type="transmembrane region" description="Helical" evidence="8">
    <location>
        <begin position="454"/>
        <end position="473"/>
    </location>
</feature>
<protein>
    <submittedName>
        <fullName evidence="10">MFS general substrate transporter</fullName>
    </submittedName>
</protein>
<keyword evidence="3" id="KW-0813">Transport</keyword>
<dbReference type="Pfam" id="PF07690">
    <property type="entry name" value="MFS_1"/>
    <property type="match status" value="1"/>
</dbReference>
<dbReference type="PANTHER" id="PTHR23514:SF3">
    <property type="entry name" value="BYPASS OF STOP CODON PROTEIN 6"/>
    <property type="match status" value="1"/>
</dbReference>
<evidence type="ECO:0000256" key="3">
    <source>
        <dbReference type="ARBA" id="ARBA00022448"/>
    </source>
</evidence>
<keyword evidence="6 8" id="KW-0472">Membrane</keyword>
<feature type="transmembrane region" description="Helical" evidence="8">
    <location>
        <begin position="366"/>
        <end position="385"/>
    </location>
</feature>
<evidence type="ECO:0000313" key="10">
    <source>
        <dbReference type="EMBL" id="KZO94839.1"/>
    </source>
</evidence>
<dbReference type="InterPro" id="IPR051788">
    <property type="entry name" value="MFS_Transporter"/>
</dbReference>
<feature type="transmembrane region" description="Helical" evidence="8">
    <location>
        <begin position="420"/>
        <end position="442"/>
    </location>
</feature>
<dbReference type="FunFam" id="1.20.1250.20:FF:000286">
    <property type="entry name" value="MFS efflux transporter"/>
    <property type="match status" value="1"/>
</dbReference>
<feature type="transmembrane region" description="Helical" evidence="8">
    <location>
        <begin position="338"/>
        <end position="357"/>
    </location>
</feature>
<dbReference type="AlphaFoldDB" id="A0A167KNR6"/>
<keyword evidence="4 8" id="KW-0812">Transmembrane</keyword>
<dbReference type="GO" id="GO:0012505">
    <property type="term" value="C:endomembrane system"/>
    <property type="evidence" value="ECO:0007669"/>
    <property type="project" value="UniProtKB-SubCell"/>
</dbReference>
<accession>A0A167KNR6</accession>
<keyword evidence="5 8" id="KW-1133">Transmembrane helix</keyword>
<proteinExistence type="inferred from homology"/>
<feature type="region of interest" description="Disordered" evidence="7">
    <location>
        <begin position="65"/>
        <end position="85"/>
    </location>
</feature>
<dbReference type="STRING" id="1330018.A0A167KNR6"/>
<dbReference type="GO" id="GO:0016020">
    <property type="term" value="C:membrane"/>
    <property type="evidence" value="ECO:0007669"/>
    <property type="project" value="TreeGrafter"/>
</dbReference>
<dbReference type="Gene3D" id="1.20.1250.20">
    <property type="entry name" value="MFS general substrate transporter like domains"/>
    <property type="match status" value="2"/>
</dbReference>
<name>A0A167KNR6_CALVF</name>
<dbReference type="OrthoDB" id="413079at2759"/>
<dbReference type="EMBL" id="KV417292">
    <property type="protein sequence ID" value="KZO94839.1"/>
    <property type="molecule type" value="Genomic_DNA"/>
</dbReference>
<comment type="similarity">
    <text evidence="2">Belongs to the major facilitator superfamily.</text>
</comment>
<sequence>MADTVESLSYIEPALAVPYPAHSRTGSRSTAGRRPSFASFTQATRVTAHDLPVLGDGDIELTSVNSKAPTEDAPPESPAESLHTPDAPSQKKLFLYVLACCWSVVVMGWNDGSTGPLILRMEAFWNVGFAIVSLLYVASFVGFVVAGLLNVWLADKFGFGKMVVIGSCCQLIAAILESTAPPFPVFALAFAFNGFGGAIMNAHVNVLIASMPDSAPKLGILHMSYGVGAFLSPFAATQFAQMPRWSMGYILQAGFALTGVIIYIVTFRFRSEDQILGPTFDGPIEPVQGNKMKQIFRLSTVHVLAFFVLIYVGLEVTLGGWIVTYLVQVRGGGPSSGYASSGFFGGLALGRVLLLWVNKKLGTSRVIYLYSTMVIGLLMIVWFVPSVLGDAIAAALIGLLLGPFYPLMIGVSRQILPRGLLAGAIGWIGSFGQAGSAVFPFVTGALAQKYGIKVLQPMLVAMMAVDVCLWAALPFTTRLMT</sequence>
<dbReference type="PROSITE" id="PS50850">
    <property type="entry name" value="MFS"/>
    <property type="match status" value="1"/>
</dbReference>
<feature type="transmembrane region" description="Helical" evidence="8">
    <location>
        <begin position="182"/>
        <end position="208"/>
    </location>
</feature>
<dbReference type="InterPro" id="IPR011701">
    <property type="entry name" value="MFS"/>
</dbReference>
<feature type="transmembrane region" description="Helical" evidence="8">
    <location>
        <begin position="220"/>
        <end position="240"/>
    </location>
</feature>
<dbReference type="PANTHER" id="PTHR23514">
    <property type="entry name" value="BYPASS OF STOP CODON PROTEIN 6"/>
    <property type="match status" value="1"/>
</dbReference>
<comment type="subcellular location">
    <subcellularLocation>
        <location evidence="1">Endomembrane system</location>
        <topology evidence="1">Multi-pass membrane protein</topology>
    </subcellularLocation>
</comment>
<feature type="transmembrane region" description="Helical" evidence="8">
    <location>
        <begin position="301"/>
        <end position="326"/>
    </location>
</feature>
<evidence type="ECO:0000256" key="5">
    <source>
        <dbReference type="ARBA" id="ARBA00022989"/>
    </source>
</evidence>
<dbReference type="SUPFAM" id="SSF103473">
    <property type="entry name" value="MFS general substrate transporter"/>
    <property type="match status" value="1"/>
</dbReference>
<evidence type="ECO:0000256" key="4">
    <source>
        <dbReference type="ARBA" id="ARBA00022692"/>
    </source>
</evidence>
<gene>
    <name evidence="10" type="ORF">CALVIDRAFT_191695</name>
</gene>
<reference evidence="10 11" key="1">
    <citation type="journal article" date="2016" name="Mol. Biol. Evol.">
        <title>Comparative Genomics of Early-Diverging Mushroom-Forming Fungi Provides Insights into the Origins of Lignocellulose Decay Capabilities.</title>
        <authorList>
            <person name="Nagy L.G."/>
            <person name="Riley R."/>
            <person name="Tritt A."/>
            <person name="Adam C."/>
            <person name="Daum C."/>
            <person name="Floudas D."/>
            <person name="Sun H."/>
            <person name="Yadav J.S."/>
            <person name="Pangilinan J."/>
            <person name="Larsson K.H."/>
            <person name="Matsuura K."/>
            <person name="Barry K."/>
            <person name="Labutti K."/>
            <person name="Kuo R."/>
            <person name="Ohm R.A."/>
            <person name="Bhattacharya S.S."/>
            <person name="Shirouzu T."/>
            <person name="Yoshinaga Y."/>
            <person name="Martin F.M."/>
            <person name="Grigoriev I.V."/>
            <person name="Hibbett D.S."/>
        </authorList>
    </citation>
    <scope>NUCLEOTIDE SEQUENCE [LARGE SCALE GENOMIC DNA]</scope>
    <source>
        <strain evidence="10 11">TUFC12733</strain>
    </source>
</reference>
<feature type="transmembrane region" description="Helical" evidence="8">
    <location>
        <begin position="391"/>
        <end position="408"/>
    </location>
</feature>
<evidence type="ECO:0000256" key="7">
    <source>
        <dbReference type="SAM" id="MobiDB-lite"/>
    </source>
</evidence>
<feature type="transmembrane region" description="Helical" evidence="8">
    <location>
        <begin position="129"/>
        <end position="152"/>
    </location>
</feature>
<dbReference type="Proteomes" id="UP000076738">
    <property type="component" value="Unassembled WGS sequence"/>
</dbReference>
<evidence type="ECO:0000313" key="11">
    <source>
        <dbReference type="Proteomes" id="UP000076738"/>
    </source>
</evidence>
<dbReference type="GO" id="GO:0022857">
    <property type="term" value="F:transmembrane transporter activity"/>
    <property type="evidence" value="ECO:0007669"/>
    <property type="project" value="InterPro"/>
</dbReference>
<evidence type="ECO:0000259" key="9">
    <source>
        <dbReference type="PROSITE" id="PS50850"/>
    </source>
</evidence>
<dbReference type="InterPro" id="IPR036259">
    <property type="entry name" value="MFS_trans_sf"/>
</dbReference>
<feature type="domain" description="Major facilitator superfamily (MFS) profile" evidence="9">
    <location>
        <begin position="96"/>
        <end position="481"/>
    </location>
</feature>
<feature type="transmembrane region" description="Helical" evidence="8">
    <location>
        <begin position="93"/>
        <end position="109"/>
    </location>
</feature>